<evidence type="ECO:0000313" key="2">
    <source>
        <dbReference type="Proteomes" id="UP000003880"/>
    </source>
</evidence>
<dbReference type="EMBL" id="ABWL02000006">
    <property type="protein sequence ID" value="EFE09362.1"/>
    <property type="molecule type" value="Genomic_DNA"/>
</dbReference>
<protein>
    <submittedName>
        <fullName evidence="1">Uncharacterized protein</fullName>
    </submittedName>
</protein>
<reference evidence="1 2" key="1">
    <citation type="submission" date="2010-02" db="EMBL/GenBank/DDBJ databases">
        <authorList>
            <person name="Weinstock G."/>
            <person name="Sodergren E."/>
            <person name="Clifton S."/>
            <person name="Fulton L."/>
            <person name="Fulton B."/>
            <person name="Courtney L."/>
            <person name="Fronick C."/>
            <person name="Harrison M."/>
            <person name="Strong C."/>
            <person name="Farmer C."/>
            <person name="Delahaunty K."/>
            <person name="Markovic C."/>
            <person name="Hall O."/>
            <person name="Minx P."/>
            <person name="Tomlinson C."/>
            <person name="Mitreva M."/>
            <person name="Nelson J."/>
            <person name="Hou S."/>
            <person name="Wollam A."/>
            <person name="Pepin K.H."/>
            <person name="Johnson M."/>
            <person name="Bhonagiri V."/>
            <person name="Zhang X."/>
            <person name="Suruliraj S."/>
            <person name="Warren W."/>
            <person name="Chinwalla A."/>
            <person name="Mardis E.R."/>
            <person name="Wilson R.K."/>
        </authorList>
    </citation>
    <scope>NUCLEOTIDE SEQUENCE [LARGE SCALE GENOMIC DNA]</scope>
    <source>
        <strain evidence="1 2">ATCC 29220</strain>
    </source>
</reference>
<evidence type="ECO:0000313" key="1">
    <source>
        <dbReference type="EMBL" id="EFE09362.1"/>
    </source>
</evidence>
<name>D4BB01_9ENTR</name>
<accession>D4BB01</accession>
<dbReference type="AlphaFoldDB" id="D4BB01"/>
<dbReference type="HOGENOM" id="CLU_2057229_0_0_6"/>
<dbReference type="Proteomes" id="UP000003880">
    <property type="component" value="Unassembled WGS sequence"/>
</dbReference>
<sequence>MKLTFLTLLILHINSLVDSGKYNDITIDDIHDAIEKKSLLQFIKKRCGKDIDLSLHLYEGINFESEYEERMNSLYYGYAGNESRKWGVRNQGLCLMLAWTNELIQMYASFPNEYPLEID</sequence>
<dbReference type="RefSeq" id="WP_006685032.1">
    <property type="nucleotide sequence ID" value="NZ_GG730299.1"/>
</dbReference>
<organism evidence="1 2">
    <name type="scientific">Citrobacter youngae ATCC 29220</name>
    <dbReference type="NCBI Taxonomy" id="500640"/>
    <lineage>
        <taxon>Bacteria</taxon>
        <taxon>Pseudomonadati</taxon>
        <taxon>Pseudomonadota</taxon>
        <taxon>Gammaproteobacteria</taxon>
        <taxon>Enterobacterales</taxon>
        <taxon>Enterobacteriaceae</taxon>
        <taxon>Citrobacter</taxon>
        <taxon>Citrobacter freundii complex</taxon>
    </lineage>
</organism>
<gene>
    <name evidence="1" type="ORF">CIT292_07648</name>
</gene>
<comment type="caution">
    <text evidence="1">The sequence shown here is derived from an EMBL/GenBank/DDBJ whole genome shotgun (WGS) entry which is preliminary data.</text>
</comment>
<proteinExistence type="predicted"/>